<dbReference type="GO" id="GO:0005851">
    <property type="term" value="C:eukaryotic translation initiation factor 2B complex"/>
    <property type="evidence" value="ECO:0007669"/>
    <property type="project" value="TreeGrafter"/>
</dbReference>
<evidence type="ECO:0000256" key="8">
    <source>
        <dbReference type="ARBA" id="ARBA00044236"/>
    </source>
</evidence>
<comment type="function">
    <text evidence="6">Acts as a component of the translation initiation factor 2B (eIF2B) complex, which catalyzes the exchange of GDP for GTP on eukaryotic initiation factor 2 (eIF2) gamma subunit. Its guanine nucleotide exchange factor activity is repressed when bound to eIF2 complex phosphorylated on the alpha subunit, thereby limiting the amount of methionyl-initiator methionine tRNA available to the ribosome and consequently global translation is repressed.</text>
</comment>
<evidence type="ECO:0000313" key="11">
    <source>
        <dbReference type="EnsemblMetazoa" id="XP_022664648"/>
    </source>
</evidence>
<organism evidence="11 12">
    <name type="scientific">Varroa destructor</name>
    <name type="common">Honeybee mite</name>
    <dbReference type="NCBI Taxonomy" id="109461"/>
    <lineage>
        <taxon>Eukaryota</taxon>
        <taxon>Metazoa</taxon>
        <taxon>Ecdysozoa</taxon>
        <taxon>Arthropoda</taxon>
        <taxon>Chelicerata</taxon>
        <taxon>Arachnida</taxon>
        <taxon>Acari</taxon>
        <taxon>Parasitiformes</taxon>
        <taxon>Mesostigmata</taxon>
        <taxon>Gamasina</taxon>
        <taxon>Dermanyssoidea</taxon>
        <taxon>Varroidae</taxon>
        <taxon>Varroa</taxon>
    </lineage>
</organism>
<dbReference type="Pfam" id="PF01008">
    <property type="entry name" value="IF-2B"/>
    <property type="match status" value="1"/>
</dbReference>
<dbReference type="KEGG" id="vde:111251855"/>
<evidence type="ECO:0000313" key="12">
    <source>
        <dbReference type="Proteomes" id="UP000594260"/>
    </source>
</evidence>
<comment type="subunit">
    <text evidence="9">Component of the translation initiation factor 2B (eIF2B) complex which is a heterodecamer of two sets of five different subunits: alpha, beta, gamma, delta and epsilon. Subunits alpha, beta and delta comprise a regulatory subcomplex and subunits epsilon and gamma comprise a catalytic subcomplex. Within the complex, the hexameric regulatory complex resides at the center, with the two heterodimeric catalytic subcomplexes bound on opposite sides.</text>
</comment>
<dbReference type="InterPro" id="IPR042528">
    <property type="entry name" value="elF-2B_alpha_N"/>
</dbReference>
<proteinExistence type="inferred from homology"/>
<dbReference type="OMA" id="GDWESCK"/>
<keyword evidence="12" id="KW-1185">Reference proteome</keyword>
<dbReference type="PANTHER" id="PTHR45860">
    <property type="entry name" value="TRANSLATION INITIATION FACTOR EIF-2B SUBUNIT ALPHA"/>
    <property type="match status" value="1"/>
</dbReference>
<dbReference type="OrthoDB" id="10249309at2759"/>
<dbReference type="SUPFAM" id="SSF100950">
    <property type="entry name" value="NagB/RpiA/CoA transferase-like"/>
    <property type="match status" value="1"/>
</dbReference>
<evidence type="ECO:0000256" key="6">
    <source>
        <dbReference type="ARBA" id="ARBA00043898"/>
    </source>
</evidence>
<comment type="subcellular location">
    <subcellularLocation>
        <location evidence="1">Cytoplasm</location>
        <location evidence="1">Cytosol</location>
    </subcellularLocation>
</comment>
<dbReference type="CTD" id="43549"/>
<dbReference type="FunCoup" id="A0A7M7KC43">
    <property type="interactions" value="2091"/>
</dbReference>
<dbReference type="Gene3D" id="3.40.50.10470">
    <property type="entry name" value="Translation initiation factor eif-2b, domain 2"/>
    <property type="match status" value="1"/>
</dbReference>
<evidence type="ECO:0000256" key="5">
    <source>
        <dbReference type="ARBA" id="ARBA00022917"/>
    </source>
</evidence>
<dbReference type="GO" id="GO:0003743">
    <property type="term" value="F:translation initiation factor activity"/>
    <property type="evidence" value="ECO:0007669"/>
    <property type="project" value="UniProtKB-KW"/>
</dbReference>
<dbReference type="AlphaFoldDB" id="A0A7M7KC43"/>
<dbReference type="RefSeq" id="XP_022664648.1">
    <property type="nucleotide sequence ID" value="XM_022808913.1"/>
</dbReference>
<dbReference type="InParanoid" id="A0A7M7KC43"/>
<dbReference type="RefSeq" id="XP_022664649.1">
    <property type="nucleotide sequence ID" value="XM_022808914.1"/>
</dbReference>
<dbReference type="RefSeq" id="XP_022664647.1">
    <property type="nucleotide sequence ID" value="XM_022808912.1"/>
</dbReference>
<dbReference type="GeneID" id="111251855"/>
<dbReference type="Gene3D" id="1.20.120.1070">
    <property type="entry name" value="Translation initiation factor eIF-2B, N-terminal domain"/>
    <property type="match status" value="1"/>
</dbReference>
<evidence type="ECO:0000256" key="10">
    <source>
        <dbReference type="RuleBase" id="RU003814"/>
    </source>
</evidence>
<keyword evidence="3" id="KW-0963">Cytoplasm</keyword>
<evidence type="ECO:0000256" key="9">
    <source>
        <dbReference type="ARBA" id="ARBA00046432"/>
    </source>
</evidence>
<dbReference type="InterPro" id="IPR000649">
    <property type="entry name" value="IF-2B-related"/>
</dbReference>
<keyword evidence="5" id="KW-0648">Protein biosynthesis</keyword>
<reference evidence="11" key="1">
    <citation type="submission" date="2021-01" db="UniProtKB">
        <authorList>
            <consortium name="EnsemblMetazoa"/>
        </authorList>
    </citation>
    <scope>IDENTIFICATION</scope>
</reference>
<keyword evidence="4" id="KW-0396">Initiation factor</keyword>
<dbReference type="InterPro" id="IPR051501">
    <property type="entry name" value="eIF2B_alpha/beta/delta"/>
</dbReference>
<sequence length="297" mass="32382">MVGDFARELEKRCQEEPDQAPIVPAVRMLLNFVKDTNYGSVQELQTSLDDLSKALVRSSCATIGVESACQLFKRFITLTQLDVDLQQLKPALVARGEAFLQKISKDRQKVACLAAPFILNGHRLMVHSRSRVVRDALLEAAKIRANFMVYITSSGGVDNAGAQLAKELKAAEAGAGTVEVMLIADSAVGYYMERTDLVLLGAEGIVESGGIINRIGTFPIALMARKLNVPVFVLAESVKCIRFFPLAQKDLETLPNALKKGQPCVDYTSPDLIRLLITDLGTLTPSAVSDELIKLYL</sequence>
<evidence type="ECO:0000256" key="3">
    <source>
        <dbReference type="ARBA" id="ARBA00022490"/>
    </source>
</evidence>
<dbReference type="GO" id="GO:0005829">
    <property type="term" value="C:cytosol"/>
    <property type="evidence" value="ECO:0007669"/>
    <property type="project" value="UniProtKB-SubCell"/>
</dbReference>
<protein>
    <recommendedName>
        <fullName evidence="7">Translation initiation factor eIF2B subunit alpha</fullName>
    </recommendedName>
    <alternativeName>
        <fullName evidence="8">eIF2B GDP-GTP exchange factor subunit alpha</fullName>
    </alternativeName>
</protein>
<dbReference type="EnsemblMetazoa" id="XM_022808914">
    <property type="protein sequence ID" value="XP_022664649"/>
    <property type="gene ID" value="LOC111251855"/>
</dbReference>
<dbReference type="InterPro" id="IPR042529">
    <property type="entry name" value="IF_2B-like_C"/>
</dbReference>
<name>A0A7M7KC43_VARDE</name>
<comment type="similarity">
    <text evidence="2 10">Belongs to the eIF-2B alpha/beta/delta subunits family.</text>
</comment>
<dbReference type="EnsemblMetazoa" id="XM_022808912">
    <property type="protein sequence ID" value="XP_022664647"/>
    <property type="gene ID" value="LOC111251855"/>
</dbReference>
<dbReference type="PANTHER" id="PTHR45860:SF1">
    <property type="entry name" value="TRANSLATION INITIATION FACTOR EIF-2B SUBUNIT ALPHA"/>
    <property type="match status" value="1"/>
</dbReference>
<accession>A0A7M7KC43</accession>
<evidence type="ECO:0000256" key="2">
    <source>
        <dbReference type="ARBA" id="ARBA00007251"/>
    </source>
</evidence>
<evidence type="ECO:0000256" key="4">
    <source>
        <dbReference type="ARBA" id="ARBA00022540"/>
    </source>
</evidence>
<dbReference type="GO" id="GO:0005085">
    <property type="term" value="F:guanyl-nucleotide exchange factor activity"/>
    <property type="evidence" value="ECO:0007669"/>
    <property type="project" value="TreeGrafter"/>
</dbReference>
<dbReference type="Proteomes" id="UP000594260">
    <property type="component" value="Unplaced"/>
</dbReference>
<evidence type="ECO:0000256" key="1">
    <source>
        <dbReference type="ARBA" id="ARBA00004514"/>
    </source>
</evidence>
<evidence type="ECO:0000256" key="7">
    <source>
        <dbReference type="ARBA" id="ARBA00044208"/>
    </source>
</evidence>
<dbReference type="EnsemblMetazoa" id="XM_022808913">
    <property type="protein sequence ID" value="XP_022664648"/>
    <property type="gene ID" value="LOC111251855"/>
</dbReference>
<dbReference type="InterPro" id="IPR037171">
    <property type="entry name" value="NagB/RpiA_transferase-like"/>
</dbReference>